<reference evidence="3 4" key="1">
    <citation type="journal article" date="2010" name="Cell">
        <title>The genome of Naegleria gruberi illuminates early eukaryotic versatility.</title>
        <authorList>
            <person name="Fritz-Laylin L.K."/>
            <person name="Prochnik S.E."/>
            <person name="Ginger M.L."/>
            <person name="Dacks J.B."/>
            <person name="Carpenter M.L."/>
            <person name="Field M.C."/>
            <person name="Kuo A."/>
            <person name="Paredez A."/>
            <person name="Chapman J."/>
            <person name="Pham J."/>
            <person name="Shu S."/>
            <person name="Neupane R."/>
            <person name="Cipriano M."/>
            <person name="Mancuso J."/>
            <person name="Tu H."/>
            <person name="Salamov A."/>
            <person name="Lindquist E."/>
            <person name="Shapiro H."/>
            <person name="Lucas S."/>
            <person name="Grigoriev I.V."/>
            <person name="Cande W.Z."/>
            <person name="Fulton C."/>
            <person name="Rokhsar D.S."/>
            <person name="Dawson S.C."/>
        </authorList>
    </citation>
    <scope>NUCLEOTIDE SEQUENCE [LARGE SCALE GENOMIC DNA]</scope>
    <source>
        <strain evidence="3 4">NEG-M</strain>
    </source>
</reference>
<gene>
    <name evidence="3" type="ORF">NAEGRDRAFT_81746</name>
</gene>
<dbReference type="KEGG" id="ngr:NAEGRDRAFT_81746"/>
<evidence type="ECO:0000256" key="1">
    <source>
        <dbReference type="SAM" id="Phobius"/>
    </source>
</evidence>
<accession>D2VYU5</accession>
<dbReference type="PROSITE" id="PS50287">
    <property type="entry name" value="SRCR_2"/>
    <property type="match status" value="1"/>
</dbReference>
<protein>
    <submittedName>
        <fullName evidence="3">Predicted protein</fullName>
    </submittedName>
</protein>
<keyword evidence="1" id="KW-0472">Membrane</keyword>
<evidence type="ECO:0000259" key="2">
    <source>
        <dbReference type="PROSITE" id="PS50287"/>
    </source>
</evidence>
<dbReference type="EMBL" id="GG738912">
    <property type="protein sequence ID" value="EFC38017.1"/>
    <property type="molecule type" value="Genomic_DNA"/>
</dbReference>
<evidence type="ECO:0000313" key="3">
    <source>
        <dbReference type="EMBL" id="EFC38017.1"/>
    </source>
</evidence>
<sequence>MNVTTCYGNYNCLFPSLNCFNQKCYQAYRYLGDSCEIDGQCLQDTTTYTTLNDFLANFIGVKCIQNKCSKFKIEKRNNGDSCYVDNNAKIIYGCKEGSTCYKYVTSGQPSKCVPIVRVGKGAVCGNAESDAPQFTLCGNGLQCKETSKGSGQWTCMDRIPRGGVCSTTGTDLCDNDLVCRQTSQSDPTFTCQNVPSYGDSCVIDSDCAFSKSNIVKCINYKCQRIYGTPLGGSCKQNDECYTSYCSTSKRCEEKLDDDICGNSDGCKLGACSCGGKGTLPYTFGKCTTPCDGPATDIRACLYNMGIDVTSGTRVYHGLDKNQFADQASSLFTKCKVAYSRYYSCMKKSLEKTGISSSGDLAGVDWQAYSASALPILPERSAASSLNSVIGLLVLIFVFLINLL</sequence>
<dbReference type="RefSeq" id="XP_002670761.1">
    <property type="nucleotide sequence ID" value="XM_002670715.1"/>
</dbReference>
<name>D2VYU5_NAEGR</name>
<feature type="transmembrane region" description="Helical" evidence="1">
    <location>
        <begin position="384"/>
        <end position="402"/>
    </location>
</feature>
<dbReference type="InterPro" id="IPR001190">
    <property type="entry name" value="SRCR"/>
</dbReference>
<evidence type="ECO:0000313" key="4">
    <source>
        <dbReference type="Proteomes" id="UP000006671"/>
    </source>
</evidence>
<dbReference type="GeneID" id="8857861"/>
<dbReference type="Proteomes" id="UP000006671">
    <property type="component" value="Unassembled WGS sequence"/>
</dbReference>
<dbReference type="GO" id="GO:0016020">
    <property type="term" value="C:membrane"/>
    <property type="evidence" value="ECO:0007669"/>
    <property type="project" value="InterPro"/>
</dbReference>
<dbReference type="InParanoid" id="D2VYU5"/>
<keyword evidence="1" id="KW-1133">Transmembrane helix</keyword>
<dbReference type="VEuPathDB" id="AmoebaDB:NAEGRDRAFT_81746"/>
<dbReference type="AlphaFoldDB" id="D2VYU5"/>
<keyword evidence="1" id="KW-0812">Transmembrane</keyword>
<proteinExistence type="predicted"/>
<feature type="domain" description="SRCR" evidence="2">
    <location>
        <begin position="134"/>
        <end position="246"/>
    </location>
</feature>
<organism evidence="4">
    <name type="scientific">Naegleria gruberi</name>
    <name type="common">Amoeba</name>
    <dbReference type="NCBI Taxonomy" id="5762"/>
    <lineage>
        <taxon>Eukaryota</taxon>
        <taxon>Discoba</taxon>
        <taxon>Heterolobosea</taxon>
        <taxon>Tetramitia</taxon>
        <taxon>Eutetramitia</taxon>
        <taxon>Vahlkampfiidae</taxon>
        <taxon>Naegleria</taxon>
    </lineage>
</organism>
<keyword evidence="4" id="KW-1185">Reference proteome</keyword>